<evidence type="ECO:0000313" key="14">
    <source>
        <dbReference type="EMBL" id="ETK93969.1"/>
    </source>
</evidence>
<evidence type="ECO:0000256" key="10">
    <source>
        <dbReference type="ARBA" id="ARBA00022989"/>
    </source>
</evidence>
<dbReference type="VEuPathDB" id="FungiDB:PPTG_07713"/>
<dbReference type="Gene3D" id="1.20.1280.290">
    <property type="match status" value="2"/>
</dbReference>
<evidence type="ECO:0000256" key="2">
    <source>
        <dbReference type="ARBA" id="ARBA00004653"/>
    </source>
</evidence>
<reference evidence="14" key="1">
    <citation type="submission" date="2013-11" db="EMBL/GenBank/DDBJ databases">
        <title>The Genome Sequence of Phytophthora parasitica CJ02B3.</title>
        <authorList>
            <consortium name="The Broad Institute Genomics Platform"/>
            <person name="Russ C."/>
            <person name="Tyler B."/>
            <person name="Panabieres F."/>
            <person name="Shan W."/>
            <person name="Tripathy S."/>
            <person name="Grunwald N."/>
            <person name="Machado M."/>
            <person name="Johnson C.S."/>
            <person name="Arredondo F."/>
            <person name="Hong C."/>
            <person name="Coffey M."/>
            <person name="Young S.K."/>
            <person name="Zeng Q."/>
            <person name="Gargeya S."/>
            <person name="Fitzgerald M."/>
            <person name="Abouelleil A."/>
            <person name="Alvarado L."/>
            <person name="Chapman S.B."/>
            <person name="Gainer-Dewar J."/>
            <person name="Goldberg J."/>
            <person name="Griggs A."/>
            <person name="Gujja S."/>
            <person name="Hansen M."/>
            <person name="Howarth C."/>
            <person name="Imamovic A."/>
            <person name="Ireland A."/>
            <person name="Larimer J."/>
            <person name="McCowan C."/>
            <person name="Murphy C."/>
            <person name="Pearson M."/>
            <person name="Poon T.W."/>
            <person name="Priest M."/>
            <person name="Roberts A."/>
            <person name="Saif S."/>
            <person name="Shea T."/>
            <person name="Sykes S."/>
            <person name="Wortman J."/>
            <person name="Nusbaum C."/>
            <person name="Birren B."/>
        </authorList>
    </citation>
    <scope>NUCLEOTIDE SEQUENCE [LARGE SCALE GENOMIC DNA]</scope>
    <source>
        <strain evidence="14">CJ02B3</strain>
    </source>
</reference>
<evidence type="ECO:0000256" key="8">
    <source>
        <dbReference type="ARBA" id="ARBA00022692"/>
    </source>
</evidence>
<evidence type="ECO:0000256" key="9">
    <source>
        <dbReference type="ARBA" id="ARBA00022737"/>
    </source>
</evidence>
<dbReference type="PANTHER" id="PTHR10791">
    <property type="entry name" value="RAG1-ACTIVATING PROTEIN 1"/>
    <property type="match status" value="1"/>
</dbReference>
<feature type="transmembrane region" description="Helical" evidence="13">
    <location>
        <begin position="151"/>
        <end position="171"/>
    </location>
</feature>
<accession>W2HFR8</accession>
<comment type="subcellular location">
    <subcellularLocation>
        <location evidence="1">Cell membrane</location>
        <topology evidence="1">Multi-pass membrane protein</topology>
    </subcellularLocation>
    <subcellularLocation>
        <location evidence="2">Golgi apparatus membrane</location>
        <topology evidence="2">Multi-pass membrane protein</topology>
    </subcellularLocation>
</comment>
<evidence type="ECO:0000256" key="7">
    <source>
        <dbReference type="ARBA" id="ARBA00022597"/>
    </source>
</evidence>
<dbReference type="Pfam" id="PF03083">
    <property type="entry name" value="MtN3_slv"/>
    <property type="match status" value="1"/>
</dbReference>
<dbReference type="EMBL" id="KI684770">
    <property type="protein sequence ID" value="ETK93969.1"/>
    <property type="molecule type" value="Genomic_DNA"/>
</dbReference>
<dbReference type="PANTHER" id="PTHR10791:SF30">
    <property type="entry name" value="SUGAR TRANSPORTER SWEET1"/>
    <property type="match status" value="1"/>
</dbReference>
<evidence type="ECO:0000256" key="13">
    <source>
        <dbReference type="SAM" id="Phobius"/>
    </source>
</evidence>
<evidence type="ECO:0000256" key="3">
    <source>
        <dbReference type="ARBA" id="ARBA00007809"/>
    </source>
</evidence>
<gene>
    <name evidence="14" type="ORF">L915_02922</name>
</gene>
<feature type="transmembrane region" description="Helical" evidence="13">
    <location>
        <begin position="117"/>
        <end position="139"/>
    </location>
</feature>
<evidence type="ECO:0000256" key="12">
    <source>
        <dbReference type="ARBA" id="ARBA00023136"/>
    </source>
</evidence>
<proteinExistence type="inferred from homology"/>
<dbReference type="InterPro" id="IPR047664">
    <property type="entry name" value="SWEET"/>
</dbReference>
<evidence type="ECO:0000256" key="6">
    <source>
        <dbReference type="ARBA" id="ARBA00022475"/>
    </source>
</evidence>
<keyword evidence="12 13" id="KW-0472">Membrane</keyword>
<sequence length="295" mass="32895">CVLVQNRAFQDEDATDMAAHYSVITVLKVLTIITTLMMRVSLFPDWNRWRKNRSTADMSVLPCVMIFGNSYGAVFYAYAISNYLPLFATSMLGVIVGVFMTYSFYIWATDRREVVRIFAISASVFLAVTVYGFLALSGVTGQSNHSTETTLGFIMVGFTTLMYASPMATIIRVVRTKTATSMPFTMGVVNVLNSFCWGVYGELIRNNFLLVPNIIGVTLSLTQMLVTFIYRSKEVNDKQSVATSSEDLVDILVVPGDEDTGNDADCTKIPDFVALQSPYPQDKSWQDPKPNDRQQ</sequence>
<name>W2HFR8_PHYNI</name>
<dbReference type="InterPro" id="IPR004316">
    <property type="entry name" value="SWEET_rpt"/>
</dbReference>
<dbReference type="GO" id="GO:0000139">
    <property type="term" value="C:Golgi membrane"/>
    <property type="evidence" value="ECO:0007669"/>
    <property type="project" value="UniProtKB-SubCell"/>
</dbReference>
<keyword evidence="7" id="KW-0762">Sugar transport</keyword>
<feature type="transmembrane region" description="Helical" evidence="13">
    <location>
        <begin position="86"/>
        <end position="105"/>
    </location>
</feature>
<evidence type="ECO:0000256" key="4">
    <source>
        <dbReference type="ARBA" id="ARBA00021741"/>
    </source>
</evidence>
<keyword evidence="5" id="KW-0813">Transport</keyword>
<comment type="similarity">
    <text evidence="3">Belongs to the SWEET sugar transporter family.</text>
</comment>
<organism evidence="14">
    <name type="scientific">Phytophthora nicotianae</name>
    <name type="common">Potato buckeye rot agent</name>
    <name type="synonym">Phytophthora parasitica</name>
    <dbReference type="NCBI Taxonomy" id="4792"/>
    <lineage>
        <taxon>Eukaryota</taxon>
        <taxon>Sar</taxon>
        <taxon>Stramenopiles</taxon>
        <taxon>Oomycota</taxon>
        <taxon>Peronosporomycetes</taxon>
        <taxon>Peronosporales</taxon>
        <taxon>Peronosporaceae</taxon>
        <taxon>Phytophthora</taxon>
    </lineage>
</organism>
<feature type="transmembrane region" description="Helical" evidence="13">
    <location>
        <begin position="183"/>
        <end position="203"/>
    </location>
</feature>
<keyword evidence="10 13" id="KW-1133">Transmembrane helix</keyword>
<feature type="transmembrane region" description="Helical" evidence="13">
    <location>
        <begin position="18"/>
        <end position="38"/>
    </location>
</feature>
<dbReference type="AlphaFoldDB" id="W2HFR8"/>
<evidence type="ECO:0000256" key="11">
    <source>
        <dbReference type="ARBA" id="ARBA00023034"/>
    </source>
</evidence>
<feature type="non-terminal residue" evidence="14">
    <location>
        <position position="1"/>
    </location>
</feature>
<dbReference type="GO" id="GO:0051119">
    <property type="term" value="F:sugar transmembrane transporter activity"/>
    <property type="evidence" value="ECO:0007669"/>
    <property type="project" value="InterPro"/>
</dbReference>
<dbReference type="Proteomes" id="UP000053236">
    <property type="component" value="Unassembled WGS sequence"/>
</dbReference>
<keyword evidence="8 13" id="KW-0812">Transmembrane</keyword>
<protein>
    <recommendedName>
        <fullName evidence="4">Sugar transporter SWEET1</fullName>
    </recommendedName>
</protein>
<keyword evidence="6" id="KW-1003">Cell membrane</keyword>
<feature type="transmembrane region" description="Helical" evidence="13">
    <location>
        <begin position="59"/>
        <end position="80"/>
    </location>
</feature>
<feature type="transmembrane region" description="Helical" evidence="13">
    <location>
        <begin position="209"/>
        <end position="230"/>
    </location>
</feature>
<dbReference type="FunFam" id="1.20.1280.290:FF:000007">
    <property type="entry name" value="Bidirectional sugar transporter SWEET7"/>
    <property type="match status" value="1"/>
</dbReference>
<evidence type="ECO:0000256" key="1">
    <source>
        <dbReference type="ARBA" id="ARBA00004651"/>
    </source>
</evidence>
<keyword evidence="9" id="KW-0677">Repeat</keyword>
<dbReference type="FunFam" id="1.20.1280.290:FF:000004">
    <property type="entry name" value="Sugar transporter SWEET"/>
    <property type="match status" value="1"/>
</dbReference>
<evidence type="ECO:0000256" key="5">
    <source>
        <dbReference type="ARBA" id="ARBA00022448"/>
    </source>
</evidence>
<keyword evidence="11" id="KW-0333">Golgi apparatus</keyword>
<dbReference type="GO" id="GO:0005886">
    <property type="term" value="C:plasma membrane"/>
    <property type="evidence" value="ECO:0007669"/>
    <property type="project" value="UniProtKB-SubCell"/>
</dbReference>